<dbReference type="Proteomes" id="UP001634007">
    <property type="component" value="Unassembled WGS sequence"/>
</dbReference>
<reference evidence="2 3" key="1">
    <citation type="submission" date="2024-11" db="EMBL/GenBank/DDBJ databases">
        <title>Chromosome-level genome assembly of Eucalyptus globulus Labill. provides insights into its genome evolution.</title>
        <authorList>
            <person name="Li X."/>
        </authorList>
    </citation>
    <scope>NUCLEOTIDE SEQUENCE [LARGE SCALE GENOMIC DNA]</scope>
    <source>
        <strain evidence="2">CL2024</strain>
        <tissue evidence="2">Fresh tender leaves</tissue>
    </source>
</reference>
<feature type="compositionally biased region" description="Basic and acidic residues" evidence="1">
    <location>
        <begin position="107"/>
        <end position="117"/>
    </location>
</feature>
<feature type="compositionally biased region" description="Polar residues" evidence="1">
    <location>
        <begin position="131"/>
        <end position="142"/>
    </location>
</feature>
<organism evidence="2 3">
    <name type="scientific">Eucalyptus globulus</name>
    <name type="common">Tasmanian blue gum</name>
    <dbReference type="NCBI Taxonomy" id="34317"/>
    <lineage>
        <taxon>Eukaryota</taxon>
        <taxon>Viridiplantae</taxon>
        <taxon>Streptophyta</taxon>
        <taxon>Embryophyta</taxon>
        <taxon>Tracheophyta</taxon>
        <taxon>Spermatophyta</taxon>
        <taxon>Magnoliopsida</taxon>
        <taxon>eudicotyledons</taxon>
        <taxon>Gunneridae</taxon>
        <taxon>Pentapetalae</taxon>
        <taxon>rosids</taxon>
        <taxon>malvids</taxon>
        <taxon>Myrtales</taxon>
        <taxon>Myrtaceae</taxon>
        <taxon>Myrtoideae</taxon>
        <taxon>Eucalypteae</taxon>
        <taxon>Eucalyptus</taxon>
    </lineage>
</organism>
<dbReference type="PANTHER" id="PTHR36757:SF1">
    <property type="entry name" value="GENOME ASSEMBLY, CHROMOSOME: A04"/>
    <property type="match status" value="1"/>
</dbReference>
<evidence type="ECO:0000313" key="2">
    <source>
        <dbReference type="EMBL" id="KAL3746433.1"/>
    </source>
</evidence>
<dbReference type="PANTHER" id="PTHR36757">
    <property type="entry name" value="BNAANNG22500D PROTEIN"/>
    <property type="match status" value="1"/>
</dbReference>
<keyword evidence="3" id="KW-1185">Reference proteome</keyword>
<gene>
    <name evidence="2" type="ORF">ACJRO7_015397</name>
</gene>
<accession>A0ABD3L3W8</accession>
<name>A0ABD3L3W8_EUCGL</name>
<proteinExistence type="predicted"/>
<feature type="region of interest" description="Disordered" evidence="1">
    <location>
        <begin position="98"/>
        <end position="162"/>
    </location>
</feature>
<protein>
    <submittedName>
        <fullName evidence="2">Uncharacterized protein</fullName>
    </submittedName>
</protein>
<dbReference type="AlphaFoldDB" id="A0ABD3L3W8"/>
<dbReference type="EMBL" id="JBJKBG010000003">
    <property type="protein sequence ID" value="KAL3746433.1"/>
    <property type="molecule type" value="Genomic_DNA"/>
</dbReference>
<comment type="caution">
    <text evidence="2">The sequence shown here is derived from an EMBL/GenBank/DDBJ whole genome shotgun (WGS) entry which is preliminary data.</text>
</comment>
<evidence type="ECO:0000313" key="3">
    <source>
        <dbReference type="Proteomes" id="UP001634007"/>
    </source>
</evidence>
<evidence type="ECO:0000256" key="1">
    <source>
        <dbReference type="SAM" id="MobiDB-lite"/>
    </source>
</evidence>
<sequence length="194" mass="21489">MDSDSDFCVGVSSFVLQLSSADELFSDGKILPDEIRRDGVVTADHSNCLPNTLVSSSFSIWDSDFYRCPSHSGNSSALNCDVAKSRGPIRLLQFLSRSNSTGSVPNPKDKFASKDNPRQNLHKQPSILDQRWSSESYQSSFGMPSEAPDDEQTRQTQPPHQTIRTVSSFGLVSLFCNGKVKKKKKRVILINLLC</sequence>